<dbReference type="Gene3D" id="3.30.420.10">
    <property type="entry name" value="Ribonuclease H-like superfamily/Ribonuclease H"/>
    <property type="match status" value="1"/>
</dbReference>
<dbReference type="GO" id="GO:0003676">
    <property type="term" value="F:nucleic acid binding"/>
    <property type="evidence" value="ECO:0007669"/>
    <property type="project" value="InterPro"/>
</dbReference>
<evidence type="ECO:0000259" key="2">
    <source>
        <dbReference type="Pfam" id="PF13966"/>
    </source>
</evidence>
<dbReference type="AlphaFoldDB" id="A0A8D9DL37"/>
<evidence type="ECO:0000313" key="3">
    <source>
        <dbReference type="EMBL" id="CAG7876318.1"/>
    </source>
</evidence>
<dbReference type="InterPro" id="IPR026960">
    <property type="entry name" value="RVT-Znf"/>
</dbReference>
<organism evidence="3 4">
    <name type="scientific">Brassica campestris</name>
    <name type="common">Field mustard</name>
    <dbReference type="NCBI Taxonomy" id="3711"/>
    <lineage>
        <taxon>Eukaryota</taxon>
        <taxon>Viridiplantae</taxon>
        <taxon>Streptophyta</taxon>
        <taxon>Embryophyta</taxon>
        <taxon>Tracheophyta</taxon>
        <taxon>Spermatophyta</taxon>
        <taxon>Magnoliopsida</taxon>
        <taxon>eudicotyledons</taxon>
        <taxon>Gunneridae</taxon>
        <taxon>Pentapetalae</taxon>
        <taxon>rosids</taxon>
        <taxon>malvids</taxon>
        <taxon>Brassicales</taxon>
        <taxon>Brassicaceae</taxon>
        <taxon>Brassiceae</taxon>
        <taxon>Brassica</taxon>
    </lineage>
</organism>
<dbReference type="InterPro" id="IPR044730">
    <property type="entry name" value="RNase_H-like_dom_plant"/>
</dbReference>
<feature type="domain" description="Reverse transcriptase zinc-binding" evidence="2">
    <location>
        <begin position="54"/>
        <end position="121"/>
    </location>
</feature>
<evidence type="ECO:0000259" key="1">
    <source>
        <dbReference type="Pfam" id="PF13456"/>
    </source>
</evidence>
<dbReference type="Pfam" id="PF13966">
    <property type="entry name" value="zf-RVT"/>
    <property type="match status" value="1"/>
</dbReference>
<protein>
    <recommendedName>
        <fullName evidence="5">RNase H type-1 domain-containing protein</fullName>
    </recommendedName>
</protein>
<dbReference type="Pfam" id="PF13456">
    <property type="entry name" value="RVT_3"/>
    <property type="match status" value="1"/>
</dbReference>
<dbReference type="InterPro" id="IPR036397">
    <property type="entry name" value="RNaseH_sf"/>
</dbReference>
<dbReference type="EMBL" id="LS974621">
    <property type="protein sequence ID" value="CAG7876318.1"/>
    <property type="molecule type" value="Genomic_DNA"/>
</dbReference>
<dbReference type="GO" id="GO:0004523">
    <property type="term" value="F:RNA-DNA hybrid ribonuclease activity"/>
    <property type="evidence" value="ECO:0007669"/>
    <property type="project" value="InterPro"/>
</dbReference>
<dbReference type="SUPFAM" id="SSF53098">
    <property type="entry name" value="Ribonuclease H-like"/>
    <property type="match status" value="1"/>
</dbReference>
<dbReference type="InterPro" id="IPR002156">
    <property type="entry name" value="RNaseH_domain"/>
</dbReference>
<dbReference type="InterPro" id="IPR012337">
    <property type="entry name" value="RNaseH-like_sf"/>
</dbReference>
<dbReference type="PANTHER" id="PTHR34146">
    <property type="entry name" value="POLYNUCLEOTIDYL TRANSFERASE, RIBONUCLEASE H-LIKE SUPERFAMILY PROTEIN-RELATED"/>
    <property type="match status" value="1"/>
</dbReference>
<dbReference type="Proteomes" id="UP000694005">
    <property type="component" value="Chromosome A05"/>
</dbReference>
<evidence type="ECO:0008006" key="5">
    <source>
        <dbReference type="Google" id="ProtNLM"/>
    </source>
</evidence>
<sequence>MIQSLAISPTHRRDTFCWNYTKSGQYIVKSGYWVAMNLMQIDEDVEVLQPSITKLQAFAWTVNAPQKICHLIWQLISGQVAVTRNLVRRNMRCDNYWPRCGEPEETVTHAIFQCPPALQAWELSSTPSGPQTFLVPSVYANMDYLFWRKNSIMKPEDDRDPYPWIIWYIWKAKNDKLFRGIDRDPLELVRYAESECQAWHNAKETISAPIQGQPQEETQVLSSGNICMVDGSWTSTAQFSGMRWVWKDSMERIQLMGSRNLTRRETSLHSELEALRWAMESMIQHSTCQRFGTDCKDLIAMIQEPQAWPNFSTEQEIIQTLRLCFSDFKISYFPRTQNDIADSLARNARS</sequence>
<reference evidence="3 4" key="1">
    <citation type="submission" date="2021-07" db="EMBL/GenBank/DDBJ databases">
        <authorList>
            <consortium name="Genoscope - CEA"/>
            <person name="William W."/>
        </authorList>
    </citation>
    <scope>NUCLEOTIDE SEQUENCE [LARGE SCALE GENOMIC DNA]</scope>
</reference>
<gene>
    <name evidence="3" type="ORF">BRAPAZ1V2_A05P28390.2</name>
</gene>
<accession>A0A8D9DL37</accession>
<dbReference type="Gramene" id="A05p28390.2_BraZ1">
    <property type="protein sequence ID" value="A05p28390.2_BraZ1.CDS.1"/>
    <property type="gene ID" value="A05g28390.2_BraZ1"/>
</dbReference>
<name>A0A8D9DL37_BRACM</name>
<feature type="domain" description="RNase H type-1" evidence="1">
    <location>
        <begin position="229"/>
        <end position="348"/>
    </location>
</feature>
<dbReference type="PANTHER" id="PTHR34146:SF3">
    <property type="entry name" value="POLYNUCLEOTIDYL TRANSFERASE, RIBONUCLEASE H-LIKE SUPERFAMILY PROTEIN"/>
    <property type="match status" value="1"/>
</dbReference>
<evidence type="ECO:0000313" key="4">
    <source>
        <dbReference type="Proteomes" id="UP000694005"/>
    </source>
</evidence>
<dbReference type="CDD" id="cd06222">
    <property type="entry name" value="RNase_H_like"/>
    <property type="match status" value="1"/>
</dbReference>
<proteinExistence type="predicted"/>